<evidence type="ECO:0000256" key="4">
    <source>
        <dbReference type="ARBA" id="ARBA00023136"/>
    </source>
</evidence>
<organism evidence="7 8">
    <name type="scientific">Bacteroides ovatus</name>
    <dbReference type="NCBI Taxonomy" id="28116"/>
    <lineage>
        <taxon>Bacteria</taxon>
        <taxon>Pseudomonadati</taxon>
        <taxon>Bacteroidota</taxon>
        <taxon>Bacteroidia</taxon>
        <taxon>Bacteroidales</taxon>
        <taxon>Bacteroidaceae</taxon>
        <taxon>Bacteroides</taxon>
    </lineage>
</organism>
<feature type="transmembrane region" description="Helical" evidence="5">
    <location>
        <begin position="153"/>
        <end position="170"/>
    </location>
</feature>
<evidence type="ECO:0000256" key="1">
    <source>
        <dbReference type="ARBA" id="ARBA00004141"/>
    </source>
</evidence>
<dbReference type="Pfam" id="PF04932">
    <property type="entry name" value="Wzy_C"/>
    <property type="match status" value="1"/>
</dbReference>
<dbReference type="EMBL" id="JAQQPO010000017">
    <property type="protein sequence ID" value="MDC7959483.1"/>
    <property type="molecule type" value="Genomic_DNA"/>
</dbReference>
<feature type="transmembrane region" description="Helical" evidence="5">
    <location>
        <begin position="177"/>
        <end position="199"/>
    </location>
</feature>
<comment type="caution">
    <text evidence="7">The sequence shown here is derived from an EMBL/GenBank/DDBJ whole genome shotgun (WGS) entry which is preliminary data.</text>
</comment>
<keyword evidence="2 5" id="KW-0812">Transmembrane</keyword>
<keyword evidence="3 5" id="KW-1133">Transmembrane helix</keyword>
<feature type="transmembrane region" description="Helical" evidence="5">
    <location>
        <begin position="362"/>
        <end position="382"/>
    </location>
</feature>
<dbReference type="GO" id="GO:0016874">
    <property type="term" value="F:ligase activity"/>
    <property type="evidence" value="ECO:0007669"/>
    <property type="project" value="UniProtKB-KW"/>
</dbReference>
<dbReference type="AlphaFoldDB" id="A0AAW6ILP2"/>
<gene>
    <name evidence="7" type="ORF">PQ628_14840</name>
</gene>
<feature type="domain" description="O-antigen ligase-related" evidence="6">
    <location>
        <begin position="182"/>
        <end position="316"/>
    </location>
</feature>
<evidence type="ECO:0000256" key="5">
    <source>
        <dbReference type="SAM" id="Phobius"/>
    </source>
</evidence>
<dbReference type="InterPro" id="IPR007016">
    <property type="entry name" value="O-antigen_ligase-rel_domated"/>
</dbReference>
<keyword evidence="4 5" id="KW-0472">Membrane</keyword>
<accession>A0AAW6ILP2</accession>
<evidence type="ECO:0000259" key="6">
    <source>
        <dbReference type="Pfam" id="PF04932"/>
    </source>
</evidence>
<evidence type="ECO:0000313" key="8">
    <source>
        <dbReference type="Proteomes" id="UP001215078"/>
    </source>
</evidence>
<feature type="transmembrane region" description="Helical" evidence="5">
    <location>
        <begin position="219"/>
        <end position="237"/>
    </location>
</feature>
<dbReference type="Proteomes" id="UP001215078">
    <property type="component" value="Unassembled WGS sequence"/>
</dbReference>
<evidence type="ECO:0000256" key="3">
    <source>
        <dbReference type="ARBA" id="ARBA00022989"/>
    </source>
</evidence>
<evidence type="ECO:0000256" key="2">
    <source>
        <dbReference type="ARBA" id="ARBA00022692"/>
    </source>
</evidence>
<dbReference type="GO" id="GO:0016020">
    <property type="term" value="C:membrane"/>
    <property type="evidence" value="ECO:0007669"/>
    <property type="project" value="UniProtKB-SubCell"/>
</dbReference>
<feature type="transmembrane region" description="Helical" evidence="5">
    <location>
        <begin position="16"/>
        <end position="40"/>
    </location>
</feature>
<feature type="transmembrane region" description="Helical" evidence="5">
    <location>
        <begin position="310"/>
        <end position="332"/>
    </location>
</feature>
<protein>
    <submittedName>
        <fullName evidence="7">O-antigen ligase family protein</fullName>
    </submittedName>
</protein>
<sequence>MAEVVAKEVFTFKNGFFLLLCMCSVASYLGGPICYALLVLYSLSKVFRIKGYTYNIFATLFILIAIISTLVNLSETEAVFKPGQRIVMLILVMIVFSPVITNRSIYAYRKRLFIYLLAGLSITSFISSVLGLLGKRFIDGYLVGWYDFPNSLGYAQGLTIIALASLLGVVSLKLKLLCIGGILVTIVAIPLTGTRTAFYSIPLVMVGYAFLKSRNIKKLFQILAIVIAGGILFLNYVDLDTSIIDRKNKLQEIEGSSRDALWKARMNEYEQSPIIGIGTFRADMRWSIVNKNGNVEAGNSFLMMLSMNGLLGFVNFCLLYLGVVIPFCKYILKKRKSGLSPFEIMLSLVITYNFISMQQTGLLLNVGLYFTGINWLTLSLAYKINRFNTIN</sequence>
<feature type="transmembrane region" description="Helical" evidence="5">
    <location>
        <begin position="112"/>
        <end position="133"/>
    </location>
</feature>
<keyword evidence="7" id="KW-0436">Ligase</keyword>
<dbReference type="RefSeq" id="WP_254029824.1">
    <property type="nucleotide sequence ID" value="NZ_CAKJYX010000005.1"/>
</dbReference>
<feature type="transmembrane region" description="Helical" evidence="5">
    <location>
        <begin position="83"/>
        <end position="100"/>
    </location>
</feature>
<feature type="transmembrane region" description="Helical" evidence="5">
    <location>
        <begin position="52"/>
        <end position="71"/>
    </location>
</feature>
<proteinExistence type="predicted"/>
<reference evidence="7" key="1">
    <citation type="submission" date="2022-10" db="EMBL/GenBank/DDBJ databases">
        <title>Human gut microbiome strain richness.</title>
        <authorList>
            <person name="Chen-Liaw A."/>
        </authorList>
    </citation>
    <scope>NUCLEOTIDE SEQUENCE</scope>
    <source>
        <strain evidence="7">RTP21484st1_H8_RTP21484_190118</strain>
    </source>
</reference>
<evidence type="ECO:0000313" key="7">
    <source>
        <dbReference type="EMBL" id="MDC7959483.1"/>
    </source>
</evidence>
<comment type="subcellular location">
    <subcellularLocation>
        <location evidence="1">Membrane</location>
        <topology evidence="1">Multi-pass membrane protein</topology>
    </subcellularLocation>
</comment>
<name>A0AAW6ILP2_BACOV</name>